<name>A0A5J4VAB1_9EUKA</name>
<protein>
    <submittedName>
        <fullName evidence="2">Uncharacterized protein</fullName>
    </submittedName>
</protein>
<gene>
    <name evidence="2" type="ORF">EZS28_025062</name>
</gene>
<reference evidence="2 3" key="1">
    <citation type="submission" date="2019-03" db="EMBL/GenBank/DDBJ databases">
        <title>Single cell metagenomics reveals metabolic interactions within the superorganism composed of flagellate Streblomastix strix and complex community of Bacteroidetes bacteria on its surface.</title>
        <authorList>
            <person name="Treitli S.C."/>
            <person name="Kolisko M."/>
            <person name="Husnik F."/>
            <person name="Keeling P."/>
            <person name="Hampl V."/>
        </authorList>
    </citation>
    <scope>NUCLEOTIDE SEQUENCE [LARGE SCALE GENOMIC DNA]</scope>
    <source>
        <strain evidence="2">ST1C</strain>
    </source>
</reference>
<feature type="compositionally biased region" description="Acidic residues" evidence="1">
    <location>
        <begin position="457"/>
        <end position="484"/>
    </location>
</feature>
<evidence type="ECO:0000313" key="2">
    <source>
        <dbReference type="EMBL" id="KAA6379411.1"/>
    </source>
</evidence>
<sequence length="484" mass="54974">MASTLEINKFSGPFTKSQLDSNLIDIMTENQSPTSKKKKKQQQQQQQQSGQVNTEIKLQAAIALCCTKTTLGCSQTELKSMTTLFQSKLQSALNYLQLHSQMSNTFTQSGSKLGMNMQINNVEMETTRNVLLALGQLGWEYQMIQDMISTYKIHESVLPLLHINCKCSKKIQVTNTQIVQSLLSAVFFAVSVFLNQIKPPQFNQIWSEHTPLDHISPIITSYAESLNNISYQSQKQSSKKNNQSDNTSTDQQNKSNYSFDLICKSLCLLCGLMSGPLQLQKKILENSKIIENVVKIASFNKFDQENENENGRIKIQLYSFECLSHFCKYPVPQIMRKILCDQKGIFVLTKFGSSAGEGNIHDNIIALNLRNISQILANLKINQSRIESKKLLNDINDNLEESDIIEECDALLYHSDIRDNIGVIKCAKELKRMINKLALNPEIRIDQRGYAARINSEDESGNELEYVTDSDDEDDEDEEEEKYE</sequence>
<dbReference type="AlphaFoldDB" id="A0A5J4VAB1"/>
<evidence type="ECO:0000313" key="3">
    <source>
        <dbReference type="Proteomes" id="UP000324800"/>
    </source>
</evidence>
<organism evidence="2 3">
    <name type="scientific">Streblomastix strix</name>
    <dbReference type="NCBI Taxonomy" id="222440"/>
    <lineage>
        <taxon>Eukaryota</taxon>
        <taxon>Metamonada</taxon>
        <taxon>Preaxostyla</taxon>
        <taxon>Oxymonadida</taxon>
        <taxon>Streblomastigidae</taxon>
        <taxon>Streblomastix</taxon>
    </lineage>
</organism>
<feature type="region of interest" description="Disordered" evidence="1">
    <location>
        <begin position="454"/>
        <end position="484"/>
    </location>
</feature>
<proteinExistence type="predicted"/>
<dbReference type="Proteomes" id="UP000324800">
    <property type="component" value="Unassembled WGS sequence"/>
</dbReference>
<evidence type="ECO:0000256" key="1">
    <source>
        <dbReference type="SAM" id="MobiDB-lite"/>
    </source>
</evidence>
<comment type="caution">
    <text evidence="2">The sequence shown here is derived from an EMBL/GenBank/DDBJ whole genome shotgun (WGS) entry which is preliminary data.</text>
</comment>
<accession>A0A5J4VAB1</accession>
<dbReference type="EMBL" id="SNRW01008512">
    <property type="protein sequence ID" value="KAA6379411.1"/>
    <property type="molecule type" value="Genomic_DNA"/>
</dbReference>